<evidence type="ECO:0000313" key="2">
    <source>
        <dbReference type="Proteomes" id="UP001207742"/>
    </source>
</evidence>
<reference evidence="1 2" key="1">
    <citation type="submission" date="2022-10" db="EMBL/GenBank/DDBJ databases">
        <title>Chitinophaga nivalis PC15 sp. nov., isolated from Pyeongchang county, South Korea.</title>
        <authorList>
            <person name="Trinh H.N."/>
        </authorList>
    </citation>
    <scope>NUCLEOTIDE SEQUENCE [LARGE SCALE GENOMIC DNA]</scope>
    <source>
        <strain evidence="1 2">PC14</strain>
    </source>
</reference>
<dbReference type="RefSeq" id="WP_264733514.1">
    <property type="nucleotide sequence ID" value="NZ_JAPDNR010000001.1"/>
</dbReference>
<keyword evidence="2" id="KW-1185">Reference proteome</keyword>
<evidence type="ECO:0000313" key="1">
    <source>
        <dbReference type="EMBL" id="MCW3486699.1"/>
    </source>
</evidence>
<dbReference type="EMBL" id="JAPDNS010000002">
    <property type="protein sequence ID" value="MCW3486699.1"/>
    <property type="molecule type" value="Genomic_DNA"/>
</dbReference>
<organism evidence="1 2">
    <name type="scientific">Chitinophaga nivalis</name>
    <dbReference type="NCBI Taxonomy" id="2991709"/>
    <lineage>
        <taxon>Bacteria</taxon>
        <taxon>Pseudomonadati</taxon>
        <taxon>Bacteroidota</taxon>
        <taxon>Chitinophagia</taxon>
        <taxon>Chitinophagales</taxon>
        <taxon>Chitinophagaceae</taxon>
        <taxon>Chitinophaga</taxon>
    </lineage>
</organism>
<dbReference type="Proteomes" id="UP001207742">
    <property type="component" value="Unassembled WGS sequence"/>
</dbReference>
<protein>
    <recommendedName>
        <fullName evidence="3">SH3 domain-containing protein</fullName>
    </recommendedName>
</protein>
<dbReference type="PROSITE" id="PS51257">
    <property type="entry name" value="PROKAR_LIPOPROTEIN"/>
    <property type="match status" value="1"/>
</dbReference>
<proteinExistence type="predicted"/>
<gene>
    <name evidence="1" type="ORF">OL497_22550</name>
</gene>
<sequence length="278" mass="31309">MKQLFYLALSVVVLMACDQKGRHSKYDNEENVGHKGPATDKKATLKKVTAAIPVLGERINNAATIRNSPGGEPIAALLDYIPLRCAPLNKDWYPVSIDIDITKEEFSKPLFHKGRKLKVNGVPAGTLQRDTKLPVATNGEKMWATINGYTEKKNIRSGSIIESAIVSYLSQHKGRSIADMQDFIDNFQLEEDKNVLKPYQLYFNYESGIDDPSPLYRLVLVFQGKQLLGVIHTRPVALNGYAPRRLQRDFTIHFLPGIDKSLKEDFSNKFNKFILSVD</sequence>
<name>A0ABT3ISL4_9BACT</name>
<accession>A0ABT3ISL4</accession>
<comment type="caution">
    <text evidence="1">The sequence shown here is derived from an EMBL/GenBank/DDBJ whole genome shotgun (WGS) entry which is preliminary data.</text>
</comment>
<evidence type="ECO:0008006" key="3">
    <source>
        <dbReference type="Google" id="ProtNLM"/>
    </source>
</evidence>